<dbReference type="Pfam" id="PF24696">
    <property type="entry name" value="UGSC"/>
    <property type="match status" value="1"/>
</dbReference>
<dbReference type="AlphaFoldDB" id="A0A4R7W378"/>
<dbReference type="InterPro" id="IPR057767">
    <property type="entry name" value="UGSC-like_dom"/>
</dbReference>
<keyword evidence="3" id="KW-1185">Reference proteome</keyword>
<name>A0A4R7W378_9PSEU</name>
<gene>
    <name evidence="2" type="ORF">CLV71_102416</name>
</gene>
<dbReference type="Proteomes" id="UP000294927">
    <property type="component" value="Unassembled WGS sequence"/>
</dbReference>
<feature type="domain" description="UGSC-like" evidence="1">
    <location>
        <begin position="3"/>
        <end position="93"/>
    </location>
</feature>
<organism evidence="2 3">
    <name type="scientific">Actinophytocola oryzae</name>
    <dbReference type="NCBI Taxonomy" id="502181"/>
    <lineage>
        <taxon>Bacteria</taxon>
        <taxon>Bacillati</taxon>
        <taxon>Actinomycetota</taxon>
        <taxon>Actinomycetes</taxon>
        <taxon>Pseudonocardiales</taxon>
        <taxon>Pseudonocardiaceae</taxon>
    </lineage>
</organism>
<accession>A0A4R7W378</accession>
<dbReference type="OrthoDB" id="7375897at2"/>
<evidence type="ECO:0000313" key="2">
    <source>
        <dbReference type="EMBL" id="TDV56349.1"/>
    </source>
</evidence>
<protein>
    <recommendedName>
        <fullName evidence="1">UGSC-like domain-containing protein</fullName>
    </recommendedName>
</protein>
<sequence length="93" mass="9673">MVDILMPYAEAPAGATGVGAARLSTLHGRTIGIVNNSWRCMDVIADELATVLRADFGVVDVVERRVPATQTLPPDALDALVAECDAVVVGIGN</sequence>
<reference evidence="2 3" key="1">
    <citation type="submission" date="2019-03" db="EMBL/GenBank/DDBJ databases">
        <title>Genomic Encyclopedia of Archaeal and Bacterial Type Strains, Phase II (KMG-II): from individual species to whole genera.</title>
        <authorList>
            <person name="Goeker M."/>
        </authorList>
    </citation>
    <scope>NUCLEOTIDE SEQUENCE [LARGE SCALE GENOMIC DNA]</scope>
    <source>
        <strain evidence="2 3">DSM 45499</strain>
    </source>
</reference>
<dbReference type="EMBL" id="SOCP01000002">
    <property type="protein sequence ID" value="TDV56349.1"/>
    <property type="molecule type" value="Genomic_DNA"/>
</dbReference>
<evidence type="ECO:0000259" key="1">
    <source>
        <dbReference type="Pfam" id="PF24696"/>
    </source>
</evidence>
<comment type="caution">
    <text evidence="2">The sequence shown here is derived from an EMBL/GenBank/DDBJ whole genome shotgun (WGS) entry which is preliminary data.</text>
</comment>
<evidence type="ECO:0000313" key="3">
    <source>
        <dbReference type="Proteomes" id="UP000294927"/>
    </source>
</evidence>
<proteinExistence type="predicted"/>